<dbReference type="HAMAP" id="MF_01465">
    <property type="entry name" value="SecY"/>
    <property type="match status" value="1"/>
</dbReference>
<evidence type="ECO:0000256" key="3">
    <source>
        <dbReference type="ARBA" id="ARBA00022448"/>
    </source>
</evidence>
<keyword evidence="8 9" id="KW-0472">Membrane</keyword>
<dbReference type="InterPro" id="IPR026593">
    <property type="entry name" value="SecY"/>
</dbReference>
<dbReference type="InterPro" id="IPR023201">
    <property type="entry name" value="SecY_dom_sf"/>
</dbReference>
<evidence type="ECO:0000313" key="10">
    <source>
        <dbReference type="EMBL" id="MPM77489.1"/>
    </source>
</evidence>
<feature type="transmembrane region" description="Helical" evidence="9">
    <location>
        <begin position="241"/>
        <end position="263"/>
    </location>
</feature>
<dbReference type="AlphaFoldDB" id="A0A645CKN0"/>
<sequence>MVQGFGMYAVLRKSNAVKFDSWFVACVIIASFAAGTALLMWLAEQVNTNGIGNGISIILFAGIVARLPGTLSGVTQNLKLGTVQWWLVLLIAIVAVALVALVVVVTNGERRVPVQYAKRVVGRKVYGGQSSHIPIKVNGTGVLPVIFAQSFLSIPATVASFFPAPAEGSFMESFLKSLQYTSPVYGFFYALFIIGFSFFYISMTYNPVEIANNLKKNGGFIPGIRPGRPTSDFIAKILSKITFFGSFFLVFIAVVPILCSVFLPVNVSLGGTTIIILVGVALETVKQMESMMLMRHYKGFLE</sequence>
<dbReference type="PRINTS" id="PR00303">
    <property type="entry name" value="SECYTRNLCASE"/>
</dbReference>
<evidence type="ECO:0000256" key="2">
    <source>
        <dbReference type="ARBA" id="ARBA00005751"/>
    </source>
</evidence>
<accession>A0A645CKN0</accession>
<dbReference type="NCBIfam" id="TIGR00967">
    <property type="entry name" value="3a0501s007"/>
    <property type="match status" value="1"/>
</dbReference>
<evidence type="ECO:0000256" key="8">
    <source>
        <dbReference type="ARBA" id="ARBA00023136"/>
    </source>
</evidence>
<dbReference type="InterPro" id="IPR030659">
    <property type="entry name" value="SecY_CS"/>
</dbReference>
<feature type="transmembrane region" description="Helical" evidence="9">
    <location>
        <begin position="142"/>
        <end position="164"/>
    </location>
</feature>
<name>A0A645CKN0_9ZZZZ</name>
<comment type="caution">
    <text evidence="10">The sequence shown here is derived from an EMBL/GenBank/DDBJ whole genome shotgun (WGS) entry which is preliminary data.</text>
</comment>
<dbReference type="GO" id="GO:0016020">
    <property type="term" value="C:membrane"/>
    <property type="evidence" value="ECO:0007669"/>
    <property type="project" value="UniProtKB-SubCell"/>
</dbReference>
<dbReference type="Pfam" id="PF00344">
    <property type="entry name" value="SecY"/>
    <property type="match status" value="1"/>
</dbReference>
<feature type="transmembrane region" description="Helical" evidence="9">
    <location>
        <begin position="83"/>
        <end position="105"/>
    </location>
</feature>
<dbReference type="InterPro" id="IPR002208">
    <property type="entry name" value="SecY/SEC61-alpha"/>
</dbReference>
<comment type="similarity">
    <text evidence="2">Belongs to the SecY/SEC61-alpha family.</text>
</comment>
<feature type="transmembrane region" description="Helical" evidence="9">
    <location>
        <begin position="50"/>
        <end position="71"/>
    </location>
</feature>
<dbReference type="SUPFAM" id="SSF103491">
    <property type="entry name" value="Preprotein translocase SecY subunit"/>
    <property type="match status" value="1"/>
</dbReference>
<protein>
    <submittedName>
        <fullName evidence="10">Protein translocase subunit SecY</fullName>
    </submittedName>
</protein>
<dbReference type="Gene3D" id="1.10.3370.10">
    <property type="entry name" value="SecY subunit domain"/>
    <property type="match status" value="1"/>
</dbReference>
<evidence type="ECO:0000256" key="7">
    <source>
        <dbReference type="ARBA" id="ARBA00023010"/>
    </source>
</evidence>
<keyword evidence="5" id="KW-0653">Protein transport</keyword>
<keyword evidence="4 9" id="KW-0812">Transmembrane</keyword>
<feature type="transmembrane region" description="Helical" evidence="9">
    <location>
        <begin position="22"/>
        <end position="43"/>
    </location>
</feature>
<dbReference type="PANTHER" id="PTHR10906">
    <property type="entry name" value="SECY/SEC61-ALPHA FAMILY MEMBER"/>
    <property type="match status" value="1"/>
</dbReference>
<evidence type="ECO:0000256" key="5">
    <source>
        <dbReference type="ARBA" id="ARBA00022927"/>
    </source>
</evidence>
<evidence type="ECO:0000256" key="4">
    <source>
        <dbReference type="ARBA" id="ARBA00022692"/>
    </source>
</evidence>
<feature type="transmembrane region" description="Helical" evidence="9">
    <location>
        <begin position="184"/>
        <end position="205"/>
    </location>
</feature>
<organism evidence="10">
    <name type="scientific">bioreactor metagenome</name>
    <dbReference type="NCBI Taxonomy" id="1076179"/>
    <lineage>
        <taxon>unclassified sequences</taxon>
        <taxon>metagenomes</taxon>
        <taxon>ecological metagenomes</taxon>
    </lineage>
</organism>
<evidence type="ECO:0000256" key="1">
    <source>
        <dbReference type="ARBA" id="ARBA00004141"/>
    </source>
</evidence>
<comment type="subcellular location">
    <subcellularLocation>
        <location evidence="1">Membrane</location>
        <topology evidence="1">Multi-pass membrane protein</topology>
    </subcellularLocation>
</comment>
<dbReference type="GO" id="GO:0015031">
    <property type="term" value="P:protein transport"/>
    <property type="evidence" value="ECO:0007669"/>
    <property type="project" value="UniProtKB-KW"/>
</dbReference>
<keyword evidence="3" id="KW-0813">Transport</keyword>
<keyword evidence="6 9" id="KW-1133">Transmembrane helix</keyword>
<reference evidence="10" key="1">
    <citation type="submission" date="2019-08" db="EMBL/GenBank/DDBJ databases">
        <authorList>
            <person name="Kucharzyk K."/>
            <person name="Murdoch R.W."/>
            <person name="Higgins S."/>
            <person name="Loffler F."/>
        </authorList>
    </citation>
    <scope>NUCLEOTIDE SEQUENCE</scope>
</reference>
<evidence type="ECO:0000256" key="9">
    <source>
        <dbReference type="SAM" id="Phobius"/>
    </source>
</evidence>
<gene>
    <name evidence="10" type="primary">secY_37</name>
    <name evidence="10" type="ORF">SDC9_124492</name>
</gene>
<feature type="transmembrane region" description="Helical" evidence="9">
    <location>
        <begin position="269"/>
        <end position="285"/>
    </location>
</feature>
<evidence type="ECO:0000256" key="6">
    <source>
        <dbReference type="ARBA" id="ARBA00022989"/>
    </source>
</evidence>
<dbReference type="EMBL" id="VSSQ01027974">
    <property type="protein sequence ID" value="MPM77489.1"/>
    <property type="molecule type" value="Genomic_DNA"/>
</dbReference>
<dbReference type="PROSITE" id="PS00756">
    <property type="entry name" value="SECY_2"/>
    <property type="match status" value="1"/>
</dbReference>
<keyword evidence="7" id="KW-0811">Translocation</keyword>
<proteinExistence type="inferred from homology"/>